<organism evidence="2 3">
    <name type="scientific">Duganella fentianensis</name>
    <dbReference type="NCBI Taxonomy" id="2692177"/>
    <lineage>
        <taxon>Bacteria</taxon>
        <taxon>Pseudomonadati</taxon>
        <taxon>Pseudomonadota</taxon>
        <taxon>Betaproteobacteria</taxon>
        <taxon>Burkholderiales</taxon>
        <taxon>Oxalobacteraceae</taxon>
        <taxon>Telluria group</taxon>
        <taxon>Duganella</taxon>
    </lineage>
</organism>
<comment type="caution">
    <text evidence="2">The sequence shown here is derived from an EMBL/GenBank/DDBJ whole genome shotgun (WGS) entry which is preliminary data.</text>
</comment>
<accession>A0A845HVQ5</accession>
<reference evidence="2" key="1">
    <citation type="submission" date="2019-12" db="EMBL/GenBank/DDBJ databases">
        <title>Novel species isolated from a subtropical stream in China.</title>
        <authorList>
            <person name="Lu H."/>
        </authorList>
    </citation>
    <scope>NUCLEOTIDE SEQUENCE [LARGE SCALE GENOMIC DNA]</scope>
    <source>
        <strain evidence="2">FT93W</strain>
    </source>
</reference>
<dbReference type="Proteomes" id="UP000444316">
    <property type="component" value="Unassembled WGS sequence"/>
</dbReference>
<sequence length="177" mass="18955">MRYPALLVLLAAAIGAPAQADPQSAAFAQIYSSLCLKHLAKVDELRLKLKDMPSLPAEKAEGFLQGRPGKAWPVPDKHGVFVLALQDGKDVCSVFAHRADAQAVEADFLRLVQTAPAPLTSQLIENGVTQSARNGRTRTVVYAWSLPQAKRKMIFTLTTATGEAANLQAMATASMGQ</sequence>
<proteinExistence type="predicted"/>
<keyword evidence="3" id="KW-1185">Reference proteome</keyword>
<dbReference type="NCBIfam" id="NF047650">
    <property type="entry name" value="lipo_NMCC_0638"/>
    <property type="match status" value="1"/>
</dbReference>
<dbReference type="EMBL" id="WWCL01000002">
    <property type="protein sequence ID" value="MYN45210.1"/>
    <property type="molecule type" value="Genomic_DNA"/>
</dbReference>
<name>A0A845HVQ5_9BURK</name>
<evidence type="ECO:0000313" key="2">
    <source>
        <dbReference type="EMBL" id="MYN45210.1"/>
    </source>
</evidence>
<feature type="signal peptide" evidence="1">
    <location>
        <begin position="1"/>
        <end position="20"/>
    </location>
</feature>
<keyword evidence="1" id="KW-0732">Signal</keyword>
<gene>
    <name evidence="2" type="ORF">GTP23_09065</name>
</gene>
<dbReference type="AlphaFoldDB" id="A0A845HVQ5"/>
<dbReference type="RefSeq" id="WP_161034882.1">
    <property type="nucleotide sequence ID" value="NZ_WWCL01000002.1"/>
</dbReference>
<feature type="chain" id="PRO_5032775677" evidence="1">
    <location>
        <begin position="21"/>
        <end position="177"/>
    </location>
</feature>
<evidence type="ECO:0000313" key="3">
    <source>
        <dbReference type="Proteomes" id="UP000444316"/>
    </source>
</evidence>
<evidence type="ECO:0000256" key="1">
    <source>
        <dbReference type="SAM" id="SignalP"/>
    </source>
</evidence>
<protein>
    <submittedName>
        <fullName evidence="2">Uncharacterized protein</fullName>
    </submittedName>
</protein>